<accession>A0ABW6S0F6</accession>
<feature type="compositionally biased region" description="Polar residues" evidence="1">
    <location>
        <begin position="101"/>
        <end position="116"/>
    </location>
</feature>
<evidence type="ECO:0000256" key="2">
    <source>
        <dbReference type="SAM" id="SignalP"/>
    </source>
</evidence>
<protein>
    <submittedName>
        <fullName evidence="3">Hemophore-related protein</fullName>
    </submittedName>
</protein>
<dbReference type="InterPro" id="IPR032407">
    <property type="entry name" value="MHB"/>
</dbReference>
<feature type="signal peptide" evidence="2">
    <location>
        <begin position="1"/>
        <end position="33"/>
    </location>
</feature>
<proteinExistence type="predicted"/>
<keyword evidence="2" id="KW-0732">Signal</keyword>
<evidence type="ECO:0000313" key="3">
    <source>
        <dbReference type="EMBL" id="MFF3569752.1"/>
    </source>
</evidence>
<gene>
    <name evidence="3" type="ORF">ACFYXQ_18425</name>
</gene>
<feature type="chain" id="PRO_5045183697" evidence="2">
    <location>
        <begin position="34"/>
        <end position="129"/>
    </location>
</feature>
<organism evidence="3 4">
    <name type="scientific">Nocardia jiangxiensis</name>
    <dbReference type="NCBI Taxonomy" id="282685"/>
    <lineage>
        <taxon>Bacteria</taxon>
        <taxon>Bacillati</taxon>
        <taxon>Actinomycetota</taxon>
        <taxon>Actinomycetes</taxon>
        <taxon>Mycobacteriales</taxon>
        <taxon>Nocardiaceae</taxon>
        <taxon>Nocardia</taxon>
    </lineage>
</organism>
<keyword evidence="4" id="KW-1185">Reference proteome</keyword>
<dbReference type="RefSeq" id="WP_040818352.1">
    <property type="nucleotide sequence ID" value="NZ_JBIAQY010000005.1"/>
</dbReference>
<sequence length="129" mass="14033">MITLRNRRRTGTVLAIGGLATAAALLSPGLAAAAPMDMVTPLLNSTCSFDQVDRALHAKNPQLASILDSNPSQKAQLKAKFDEPIQQRRAEAQQYLAQHPEAQQQIQNDPRSSSLQRTIQAVADSCHNY</sequence>
<evidence type="ECO:0000313" key="4">
    <source>
        <dbReference type="Proteomes" id="UP001601992"/>
    </source>
</evidence>
<feature type="region of interest" description="Disordered" evidence="1">
    <location>
        <begin position="88"/>
        <end position="116"/>
    </location>
</feature>
<dbReference type="Gene3D" id="1.20.20.20">
    <property type="entry name" value="Haemophore, haem-binding domain"/>
    <property type="match status" value="1"/>
</dbReference>
<comment type="caution">
    <text evidence="3">The sequence shown here is derived from an EMBL/GenBank/DDBJ whole genome shotgun (WGS) entry which is preliminary data.</text>
</comment>
<dbReference type="Proteomes" id="UP001601992">
    <property type="component" value="Unassembled WGS sequence"/>
</dbReference>
<evidence type="ECO:0000256" key="1">
    <source>
        <dbReference type="SAM" id="MobiDB-lite"/>
    </source>
</evidence>
<reference evidence="3 4" key="1">
    <citation type="submission" date="2024-10" db="EMBL/GenBank/DDBJ databases">
        <title>The Natural Products Discovery Center: Release of the First 8490 Sequenced Strains for Exploring Actinobacteria Biosynthetic Diversity.</title>
        <authorList>
            <person name="Kalkreuter E."/>
            <person name="Kautsar S.A."/>
            <person name="Yang D."/>
            <person name="Bader C.D."/>
            <person name="Teijaro C.N."/>
            <person name="Fluegel L."/>
            <person name="Davis C.M."/>
            <person name="Simpson J.R."/>
            <person name="Lauterbach L."/>
            <person name="Steele A.D."/>
            <person name="Gui C."/>
            <person name="Meng S."/>
            <person name="Li G."/>
            <person name="Viehrig K."/>
            <person name="Ye F."/>
            <person name="Su P."/>
            <person name="Kiefer A.F."/>
            <person name="Nichols A."/>
            <person name="Cepeda A.J."/>
            <person name="Yan W."/>
            <person name="Fan B."/>
            <person name="Jiang Y."/>
            <person name="Adhikari A."/>
            <person name="Zheng C.-J."/>
            <person name="Schuster L."/>
            <person name="Cowan T.M."/>
            <person name="Smanski M.J."/>
            <person name="Chevrette M.G."/>
            <person name="De Carvalho L.P.S."/>
            <person name="Shen B."/>
        </authorList>
    </citation>
    <scope>NUCLEOTIDE SEQUENCE [LARGE SCALE GENOMIC DNA]</scope>
    <source>
        <strain evidence="3 4">NPDC002593</strain>
    </source>
</reference>
<dbReference type="InterPro" id="IPR038378">
    <property type="entry name" value="MHB_sf"/>
</dbReference>
<dbReference type="EMBL" id="JBIAQY010000005">
    <property type="protein sequence ID" value="MFF3569752.1"/>
    <property type="molecule type" value="Genomic_DNA"/>
</dbReference>
<dbReference type="NCBIfam" id="TIGR04529">
    <property type="entry name" value="MTB_hemophore"/>
    <property type="match status" value="1"/>
</dbReference>
<name>A0ABW6S0F6_9NOCA</name>